<dbReference type="InterPro" id="IPR000644">
    <property type="entry name" value="CBS_dom"/>
</dbReference>
<dbReference type="CDD" id="cd04586">
    <property type="entry name" value="CBS_pair_BON_assoc"/>
    <property type="match status" value="1"/>
</dbReference>
<protein>
    <submittedName>
        <fullName evidence="5">CBS domain-containing protein</fullName>
    </submittedName>
</protein>
<dbReference type="Gene3D" id="3.10.580.10">
    <property type="entry name" value="CBS-domain"/>
    <property type="match status" value="1"/>
</dbReference>
<evidence type="ECO:0000256" key="1">
    <source>
        <dbReference type="ARBA" id="ARBA00023122"/>
    </source>
</evidence>
<dbReference type="PIRSF" id="PIRSF036990">
    <property type="entry name" value="UCP036990_CBS_BON"/>
    <property type="match status" value="1"/>
</dbReference>
<reference evidence="5 6" key="1">
    <citation type="submission" date="2024-06" db="EMBL/GenBank/DDBJ databases">
        <title>The Natural Products Discovery Center: Release of the First 8490 Sequenced Strains for Exploring Actinobacteria Biosynthetic Diversity.</title>
        <authorList>
            <person name="Kalkreuter E."/>
            <person name="Kautsar S.A."/>
            <person name="Yang D."/>
            <person name="Bader C.D."/>
            <person name="Teijaro C.N."/>
            <person name="Fluegel L."/>
            <person name="Davis C.M."/>
            <person name="Simpson J.R."/>
            <person name="Lauterbach L."/>
            <person name="Steele A.D."/>
            <person name="Gui C."/>
            <person name="Meng S."/>
            <person name="Li G."/>
            <person name="Viehrig K."/>
            <person name="Ye F."/>
            <person name="Su P."/>
            <person name="Kiefer A.F."/>
            <person name="Nichols A."/>
            <person name="Cepeda A.J."/>
            <person name="Yan W."/>
            <person name="Fan B."/>
            <person name="Jiang Y."/>
            <person name="Adhikari A."/>
            <person name="Zheng C.-J."/>
            <person name="Schuster L."/>
            <person name="Cowan T.M."/>
            <person name="Smanski M.J."/>
            <person name="Chevrette M.G."/>
            <person name="De Carvalho L.P.S."/>
            <person name="Shen B."/>
        </authorList>
    </citation>
    <scope>NUCLEOTIDE SEQUENCE [LARGE SCALE GENOMIC DNA]</scope>
    <source>
        <strain evidence="5 6">NPDC049574</strain>
    </source>
</reference>
<dbReference type="SUPFAM" id="SSF54631">
    <property type="entry name" value="CBS-domain pair"/>
    <property type="match status" value="1"/>
</dbReference>
<feature type="domain" description="CBS" evidence="4">
    <location>
        <begin position="103"/>
        <end position="159"/>
    </location>
</feature>
<dbReference type="Proteomes" id="UP001552427">
    <property type="component" value="Unassembled WGS sequence"/>
</dbReference>
<dbReference type="PROSITE" id="PS51371">
    <property type="entry name" value="CBS"/>
    <property type="match status" value="2"/>
</dbReference>
<gene>
    <name evidence="5" type="ORF">AB0K40_19915</name>
</gene>
<comment type="caution">
    <text evidence="5">The sequence shown here is derived from an EMBL/GenBank/DDBJ whole genome shotgun (WGS) entry which is preliminary data.</text>
</comment>
<dbReference type="Gene3D" id="3.30.1340.30">
    <property type="match status" value="1"/>
</dbReference>
<name>A0ABV3H5P3_9ACTN</name>
<dbReference type="EMBL" id="JBFARM010000005">
    <property type="protein sequence ID" value="MEV4287780.1"/>
    <property type="molecule type" value="Genomic_DNA"/>
</dbReference>
<keyword evidence="1 2" id="KW-0129">CBS domain</keyword>
<dbReference type="InterPro" id="IPR046342">
    <property type="entry name" value="CBS_dom_sf"/>
</dbReference>
<evidence type="ECO:0000259" key="3">
    <source>
        <dbReference type="PROSITE" id="PS50914"/>
    </source>
</evidence>
<evidence type="ECO:0000313" key="6">
    <source>
        <dbReference type="Proteomes" id="UP001552427"/>
    </source>
</evidence>
<accession>A0ABV3H5P3</accession>
<dbReference type="PANTHER" id="PTHR43080">
    <property type="entry name" value="CBS DOMAIN-CONTAINING PROTEIN CBSX3, MITOCHONDRIAL"/>
    <property type="match status" value="1"/>
</dbReference>
<dbReference type="InterPro" id="IPR007055">
    <property type="entry name" value="BON_dom"/>
</dbReference>
<evidence type="ECO:0000259" key="4">
    <source>
        <dbReference type="PROSITE" id="PS51371"/>
    </source>
</evidence>
<dbReference type="InterPro" id="IPR017080">
    <property type="entry name" value="UCP036990_CBS_BON"/>
</dbReference>
<dbReference type="SMART" id="SM00116">
    <property type="entry name" value="CBS"/>
    <property type="match status" value="2"/>
</dbReference>
<dbReference type="RefSeq" id="WP_364451698.1">
    <property type="nucleotide sequence ID" value="NZ_JBFARM010000005.1"/>
</dbReference>
<feature type="domain" description="CBS" evidence="4">
    <location>
        <begin position="10"/>
        <end position="67"/>
    </location>
</feature>
<dbReference type="Pfam" id="PF00571">
    <property type="entry name" value="CBS"/>
    <property type="match status" value="2"/>
</dbReference>
<dbReference type="PANTHER" id="PTHR43080:SF29">
    <property type="entry name" value="OS02G0818000 PROTEIN"/>
    <property type="match status" value="1"/>
</dbReference>
<organism evidence="5 6">
    <name type="scientific">Nonomuraea bangladeshensis</name>
    <dbReference type="NCBI Taxonomy" id="404385"/>
    <lineage>
        <taxon>Bacteria</taxon>
        <taxon>Bacillati</taxon>
        <taxon>Actinomycetota</taxon>
        <taxon>Actinomycetes</taxon>
        <taxon>Streptosporangiales</taxon>
        <taxon>Streptosporangiaceae</taxon>
        <taxon>Nonomuraea</taxon>
    </lineage>
</organism>
<evidence type="ECO:0000313" key="5">
    <source>
        <dbReference type="EMBL" id="MEV4287780.1"/>
    </source>
</evidence>
<feature type="domain" description="BON" evidence="3">
    <location>
        <begin position="156"/>
        <end position="223"/>
    </location>
</feature>
<keyword evidence="6" id="KW-1185">Reference proteome</keyword>
<evidence type="ECO:0000256" key="2">
    <source>
        <dbReference type="PROSITE-ProRule" id="PRU00703"/>
    </source>
</evidence>
<dbReference type="Pfam" id="PF04972">
    <property type="entry name" value="BON"/>
    <property type="match status" value="1"/>
</dbReference>
<dbReference type="PROSITE" id="PS50914">
    <property type="entry name" value="BON"/>
    <property type="match status" value="1"/>
</dbReference>
<proteinExistence type="predicted"/>
<sequence length="235" mass="25602">MMRISVRDVMTTRVAAAEAGTPFKDLAALLVGRGVSALPVLDGQRRVIGVVSEADLLRKEEFRELYRGEGYRPRLRARLRRLLAGRGEDGRRKAAGGTAAELMSSPPVTVAPETSTVTAAQLMDARGVRRLVVVDEEGRLLGVVGRRDLLKAYTRDDAELKRWVEDAIPERWTDRRGITVEVRDGIVTLSGRTATRTEATAAVHLAKGLGGVVDVRPALAWRREGRGSPSARSSV</sequence>
<dbReference type="InterPro" id="IPR051257">
    <property type="entry name" value="Diverse_CBS-Domain"/>
</dbReference>